<dbReference type="PANTHER" id="PTHR43677:SF4">
    <property type="entry name" value="QUINONE OXIDOREDUCTASE-LIKE PROTEIN 2"/>
    <property type="match status" value="1"/>
</dbReference>
<dbReference type="Pfam" id="PF00107">
    <property type="entry name" value="ADH_zinc_N"/>
    <property type="match status" value="1"/>
</dbReference>
<proteinExistence type="predicted"/>
<dbReference type="OrthoDB" id="4190732at2"/>
<dbReference type="Pfam" id="PF08240">
    <property type="entry name" value="ADH_N"/>
    <property type="match status" value="1"/>
</dbReference>
<protein>
    <submittedName>
        <fullName evidence="2">NADPH:quinone oxidoreductase family protein</fullName>
    </submittedName>
</protein>
<dbReference type="InterPro" id="IPR013154">
    <property type="entry name" value="ADH-like_N"/>
</dbReference>
<dbReference type="InterPro" id="IPR011032">
    <property type="entry name" value="GroES-like_sf"/>
</dbReference>
<dbReference type="InterPro" id="IPR013149">
    <property type="entry name" value="ADH-like_C"/>
</dbReference>
<dbReference type="SUPFAM" id="SSF51735">
    <property type="entry name" value="NAD(P)-binding Rossmann-fold domains"/>
    <property type="match status" value="1"/>
</dbReference>
<dbReference type="InterPro" id="IPR036291">
    <property type="entry name" value="NAD(P)-bd_dom_sf"/>
</dbReference>
<evidence type="ECO:0000313" key="2">
    <source>
        <dbReference type="EMBL" id="RJF88521.1"/>
    </source>
</evidence>
<gene>
    <name evidence="2" type="ORF">D3874_17170</name>
</gene>
<dbReference type="Gene3D" id="3.40.50.720">
    <property type="entry name" value="NAD(P)-binding Rossmann-like Domain"/>
    <property type="match status" value="1"/>
</dbReference>
<evidence type="ECO:0000259" key="1">
    <source>
        <dbReference type="SMART" id="SM00829"/>
    </source>
</evidence>
<dbReference type="Gene3D" id="3.90.180.10">
    <property type="entry name" value="Medium-chain alcohol dehydrogenases, catalytic domain"/>
    <property type="match status" value="1"/>
</dbReference>
<dbReference type="PANTHER" id="PTHR43677">
    <property type="entry name" value="SHORT-CHAIN DEHYDROGENASE/REDUCTASE"/>
    <property type="match status" value="1"/>
</dbReference>
<dbReference type="InterPro" id="IPR051397">
    <property type="entry name" value="Zn-ADH-like_protein"/>
</dbReference>
<comment type="caution">
    <text evidence="2">The sequence shown here is derived from an EMBL/GenBank/DDBJ whole genome shotgun (WGS) entry which is preliminary data.</text>
</comment>
<dbReference type="SUPFAM" id="SSF50129">
    <property type="entry name" value="GroES-like"/>
    <property type="match status" value="1"/>
</dbReference>
<feature type="domain" description="Enoyl reductase (ER)" evidence="1">
    <location>
        <begin position="67"/>
        <end position="378"/>
    </location>
</feature>
<dbReference type="CDD" id="cd08241">
    <property type="entry name" value="QOR1"/>
    <property type="match status" value="1"/>
</dbReference>
<evidence type="ECO:0000313" key="3">
    <source>
        <dbReference type="Proteomes" id="UP000284605"/>
    </source>
</evidence>
<dbReference type="GO" id="GO:0016491">
    <property type="term" value="F:oxidoreductase activity"/>
    <property type="evidence" value="ECO:0007669"/>
    <property type="project" value="InterPro"/>
</dbReference>
<organism evidence="2 3">
    <name type="scientific">Oleomonas cavernae</name>
    <dbReference type="NCBI Taxonomy" id="2320859"/>
    <lineage>
        <taxon>Bacteria</taxon>
        <taxon>Pseudomonadati</taxon>
        <taxon>Pseudomonadota</taxon>
        <taxon>Alphaproteobacteria</taxon>
        <taxon>Acetobacterales</taxon>
        <taxon>Acetobacteraceae</taxon>
        <taxon>Oleomonas</taxon>
    </lineage>
</organism>
<name>A0A418WES0_9PROT</name>
<dbReference type="AlphaFoldDB" id="A0A418WES0"/>
<reference evidence="2 3" key="1">
    <citation type="submission" date="2018-09" db="EMBL/GenBank/DDBJ databases">
        <authorList>
            <person name="Zhu H."/>
        </authorList>
    </citation>
    <scope>NUCLEOTIDE SEQUENCE [LARGE SCALE GENOMIC DNA]</scope>
    <source>
        <strain evidence="2 3">K1W22B-8</strain>
    </source>
</reference>
<keyword evidence="3" id="KW-1185">Reference proteome</keyword>
<sequence>MPTAPGSPTCWHRRSPIGAATWSAGCVWRKACSGFRLDRPLRTGHPRKTNDRGRDHVVKVLQCQAWGPPESLVLADVPPVACGAGEVRIRLHAAGVNFPDTLIIQGKYQFKPEMPFAPGGEAAGVITQVGDKVAGYKVGDRVIVMSGWGAFTEELVTGADRVAPMPPSMSFEEGAAFLFTYGTSHHALKQRGELKPGETLLVLGAAGGVGLAAVELGKAMGARVIAAASTDEKLETAKAHGADGGINYTRQSLRDGLKELAPNGVDVVYDPVGGEFSEQALRSIAWKGRFLVVGFAAGPIPSIPLNLALLKGCQIVGVFWGAFTAREPALHQENVAELISLYEAGKLKPLVSKTYPLAQGGEAIRDMMERRVLGKVVVTMG</sequence>
<dbReference type="InterPro" id="IPR020843">
    <property type="entry name" value="ER"/>
</dbReference>
<dbReference type="SMART" id="SM00829">
    <property type="entry name" value="PKS_ER"/>
    <property type="match status" value="1"/>
</dbReference>
<dbReference type="Proteomes" id="UP000284605">
    <property type="component" value="Unassembled WGS sequence"/>
</dbReference>
<dbReference type="EMBL" id="QYUK01000011">
    <property type="protein sequence ID" value="RJF88521.1"/>
    <property type="molecule type" value="Genomic_DNA"/>
</dbReference>
<accession>A0A418WES0</accession>